<dbReference type="Proteomes" id="UP000189229">
    <property type="component" value="Unassembled WGS sequence"/>
</dbReference>
<dbReference type="EMBL" id="MVBM01000008">
    <property type="protein sequence ID" value="OOK67690.1"/>
    <property type="molecule type" value="Genomic_DNA"/>
</dbReference>
<proteinExistence type="predicted"/>
<dbReference type="Pfam" id="PF18878">
    <property type="entry name" value="PPE-PPW"/>
    <property type="match status" value="1"/>
</dbReference>
<reference evidence="2 3" key="1">
    <citation type="submission" date="2017-02" db="EMBL/GenBank/DDBJ databases">
        <title>Complete genome sequences of Mycobacterium kansasii strains isolated from rhesus macaques.</title>
        <authorList>
            <person name="Panda A."/>
            <person name="Nagaraj S."/>
            <person name="Zhao X."/>
            <person name="Tettelin H."/>
            <person name="Detolla L.J."/>
        </authorList>
    </citation>
    <scope>NUCLEOTIDE SEQUENCE [LARGE SCALE GENOMIC DNA]</scope>
    <source>
        <strain evidence="2 3">11-3813</strain>
    </source>
</reference>
<dbReference type="AlphaFoldDB" id="A0A1V3WL49"/>
<sequence length="67" mass="6553">MSAVEPGSVVASDQGAGLSGFAGTAIKETVTQPSGLADVPAGELASGARMPMLPATWESKQLAASGH</sequence>
<organism evidence="2 3">
    <name type="scientific">Mycobacterium kansasii</name>
    <dbReference type="NCBI Taxonomy" id="1768"/>
    <lineage>
        <taxon>Bacteria</taxon>
        <taxon>Bacillati</taxon>
        <taxon>Actinomycetota</taxon>
        <taxon>Actinomycetes</taxon>
        <taxon>Mycobacteriales</taxon>
        <taxon>Mycobacteriaceae</taxon>
        <taxon>Mycobacterium</taxon>
    </lineage>
</organism>
<feature type="domain" description="PPE-PPW subfamily C-terminal" evidence="1">
    <location>
        <begin position="10"/>
        <end position="57"/>
    </location>
</feature>
<accession>A0A1V3WL49</accession>
<comment type="caution">
    <text evidence="2">The sequence shown here is derived from an EMBL/GenBank/DDBJ whole genome shotgun (WGS) entry which is preliminary data.</text>
</comment>
<evidence type="ECO:0000313" key="3">
    <source>
        <dbReference type="Proteomes" id="UP000189229"/>
    </source>
</evidence>
<protein>
    <submittedName>
        <fullName evidence="2">PPE family protein</fullName>
    </submittedName>
</protein>
<gene>
    <name evidence="2" type="ORF">BZL30_7659</name>
</gene>
<evidence type="ECO:0000313" key="2">
    <source>
        <dbReference type="EMBL" id="OOK67690.1"/>
    </source>
</evidence>
<name>A0A1V3WL49_MYCKA</name>
<dbReference type="InterPro" id="IPR043641">
    <property type="entry name" value="PPE-PPW_C"/>
</dbReference>
<evidence type="ECO:0000259" key="1">
    <source>
        <dbReference type="Pfam" id="PF18878"/>
    </source>
</evidence>